<dbReference type="AlphaFoldDB" id="A0A9W8YVX1"/>
<dbReference type="Pfam" id="PF02190">
    <property type="entry name" value="LON_substr_bdg"/>
    <property type="match status" value="1"/>
</dbReference>
<dbReference type="PROSITE" id="PS51787">
    <property type="entry name" value="LON_N"/>
    <property type="match status" value="1"/>
</dbReference>
<dbReference type="EMBL" id="JAPEVB010000003">
    <property type="protein sequence ID" value="KAJ4391409.1"/>
    <property type="molecule type" value="Genomic_DNA"/>
</dbReference>
<reference evidence="2" key="1">
    <citation type="submission" date="2022-10" db="EMBL/GenBank/DDBJ databases">
        <title>Tapping the CABI collections for fungal endophytes: first genome assemblies for Collariella, Neodidymelliopsis, Ascochyta clinopodiicola, Didymella pomorum, Didymosphaeria variabile, Neocosmospora piperis and Neocucurbitaria cava.</title>
        <authorList>
            <person name="Hill R."/>
        </authorList>
    </citation>
    <scope>NUCLEOTIDE SEQUENCE</scope>
    <source>
        <strain evidence="2">IMI 355082</strain>
    </source>
</reference>
<dbReference type="Gene3D" id="2.30.130.40">
    <property type="entry name" value="LON domain-like"/>
    <property type="match status" value="1"/>
</dbReference>
<dbReference type="PANTHER" id="PTHR23327">
    <property type="entry name" value="RING FINGER PROTEIN 127"/>
    <property type="match status" value="1"/>
</dbReference>
<dbReference type="Proteomes" id="UP001140453">
    <property type="component" value="Unassembled WGS sequence"/>
</dbReference>
<evidence type="ECO:0000313" key="2">
    <source>
        <dbReference type="EMBL" id="KAJ4391409.1"/>
    </source>
</evidence>
<comment type="caution">
    <text evidence="2">The sequence shown here is derived from an EMBL/GenBank/DDBJ whole genome shotgun (WGS) entry which is preliminary data.</text>
</comment>
<name>A0A9W8YVX1_9PEZI</name>
<gene>
    <name evidence="2" type="ORF">N0V93_005026</name>
</gene>
<evidence type="ECO:0000313" key="3">
    <source>
        <dbReference type="Proteomes" id="UP001140453"/>
    </source>
</evidence>
<dbReference type="InterPro" id="IPR015947">
    <property type="entry name" value="PUA-like_sf"/>
</dbReference>
<dbReference type="GO" id="GO:0061630">
    <property type="term" value="F:ubiquitin protein ligase activity"/>
    <property type="evidence" value="ECO:0007669"/>
    <property type="project" value="TreeGrafter"/>
</dbReference>
<accession>A0A9W8YVX1</accession>
<dbReference type="InterPro" id="IPR046336">
    <property type="entry name" value="Lon_prtase_N_sf"/>
</dbReference>
<protein>
    <recommendedName>
        <fullName evidence="1">Lon N-terminal domain-containing protein</fullName>
    </recommendedName>
</protein>
<feature type="domain" description="Lon N-terminal" evidence="1">
    <location>
        <begin position="1"/>
        <end position="210"/>
    </location>
</feature>
<dbReference type="Gene3D" id="1.20.58.1480">
    <property type="match status" value="1"/>
</dbReference>
<sequence>MPTFLHVFEPKYRAMVERVWGNGQGGRHFGMVAPDRESQYSMGAVGVHLRIDQLTRLMDGRSLMETMGTSRFRIRRRGTHPHGYVIADVEDFDDVSLYEEENREVAEVDDTLPRPLDFRGISHETLKLMTTRELMDYAFTSIHEFEEYSPTWLSSRVIHIYGQCPNDPLLFPWWLGSILPIAESLKVQLLEQITVRDRMKMCCGWILDWKARGNRSW</sequence>
<dbReference type="OrthoDB" id="264917at2759"/>
<evidence type="ECO:0000259" key="1">
    <source>
        <dbReference type="PROSITE" id="PS51787"/>
    </source>
</evidence>
<organism evidence="2 3">
    <name type="scientific">Gnomoniopsis smithogilvyi</name>
    <dbReference type="NCBI Taxonomy" id="1191159"/>
    <lineage>
        <taxon>Eukaryota</taxon>
        <taxon>Fungi</taxon>
        <taxon>Dikarya</taxon>
        <taxon>Ascomycota</taxon>
        <taxon>Pezizomycotina</taxon>
        <taxon>Sordariomycetes</taxon>
        <taxon>Sordariomycetidae</taxon>
        <taxon>Diaporthales</taxon>
        <taxon>Gnomoniaceae</taxon>
        <taxon>Gnomoniopsis</taxon>
    </lineage>
</organism>
<keyword evidence="3" id="KW-1185">Reference proteome</keyword>
<dbReference type="InterPro" id="IPR003111">
    <property type="entry name" value="Lon_prtase_N"/>
</dbReference>
<proteinExistence type="predicted"/>
<dbReference type="PANTHER" id="PTHR23327:SF42">
    <property type="entry name" value="LON PEPTIDASE N-TERMINAL DOMAIN AND RING FINGER PROTEIN C14F5.10C"/>
    <property type="match status" value="1"/>
</dbReference>
<dbReference type="SMART" id="SM00464">
    <property type="entry name" value="LON"/>
    <property type="match status" value="1"/>
</dbReference>
<dbReference type="SUPFAM" id="SSF88697">
    <property type="entry name" value="PUA domain-like"/>
    <property type="match status" value="1"/>
</dbReference>